<name>A0A9N9WJ63_9DIPT</name>
<proteinExistence type="predicted"/>
<evidence type="ECO:0000259" key="1">
    <source>
        <dbReference type="PROSITE" id="PS50837"/>
    </source>
</evidence>
<protein>
    <recommendedName>
        <fullName evidence="1">NACHT domain-containing protein</fullName>
    </recommendedName>
</protein>
<reference evidence="2" key="1">
    <citation type="submission" date="2022-01" db="EMBL/GenBank/DDBJ databases">
        <authorList>
            <person name="King R."/>
        </authorList>
    </citation>
    <scope>NUCLEOTIDE SEQUENCE</scope>
</reference>
<dbReference type="Gene3D" id="3.40.50.300">
    <property type="entry name" value="P-loop containing nucleotide triphosphate hydrolases"/>
    <property type="match status" value="1"/>
</dbReference>
<feature type="domain" description="NACHT" evidence="1">
    <location>
        <begin position="653"/>
        <end position="759"/>
    </location>
</feature>
<dbReference type="Proteomes" id="UP001153620">
    <property type="component" value="Chromosome 1"/>
</dbReference>
<dbReference type="InterPro" id="IPR007111">
    <property type="entry name" value="NACHT_NTPase"/>
</dbReference>
<evidence type="ECO:0000313" key="2">
    <source>
        <dbReference type="EMBL" id="CAG9797422.1"/>
    </source>
</evidence>
<evidence type="ECO:0000313" key="3">
    <source>
        <dbReference type="Proteomes" id="UP001153620"/>
    </source>
</evidence>
<dbReference type="SUPFAM" id="SSF52540">
    <property type="entry name" value="P-loop containing nucleoside triphosphate hydrolases"/>
    <property type="match status" value="1"/>
</dbReference>
<organism evidence="2 3">
    <name type="scientific">Chironomus riparius</name>
    <dbReference type="NCBI Taxonomy" id="315576"/>
    <lineage>
        <taxon>Eukaryota</taxon>
        <taxon>Metazoa</taxon>
        <taxon>Ecdysozoa</taxon>
        <taxon>Arthropoda</taxon>
        <taxon>Hexapoda</taxon>
        <taxon>Insecta</taxon>
        <taxon>Pterygota</taxon>
        <taxon>Neoptera</taxon>
        <taxon>Endopterygota</taxon>
        <taxon>Diptera</taxon>
        <taxon>Nematocera</taxon>
        <taxon>Chironomoidea</taxon>
        <taxon>Chironomidae</taxon>
        <taxon>Chironominae</taxon>
        <taxon>Chironomus</taxon>
    </lineage>
</organism>
<reference evidence="2" key="2">
    <citation type="submission" date="2022-10" db="EMBL/GenBank/DDBJ databases">
        <authorList>
            <consortium name="ENA_rothamsted_submissions"/>
            <consortium name="culmorum"/>
            <person name="King R."/>
        </authorList>
    </citation>
    <scope>NUCLEOTIDE SEQUENCE</scope>
</reference>
<dbReference type="OrthoDB" id="7739966at2759"/>
<gene>
    <name evidence="2" type="ORF">CHIRRI_LOCUS421</name>
</gene>
<dbReference type="PROSITE" id="PS50837">
    <property type="entry name" value="NACHT"/>
    <property type="match status" value="1"/>
</dbReference>
<sequence>MQALNEALKTLSLSNYGPHATIKDDLIKIEFKINESFDDKLDEKSFSHLFGNDKSALITFQCTVNPHINKIFWKVIGQKSFNLLEISDDSDGTVTRICQNFLLEKLREGESGILKSSQSKKVYEVHDIGNNDGHNLLIDAVTQNNSNIVLRLLKHNFDLDLKFKLGNEKYIAVDKAWEAFVQSEDAILKKICSDIILLLLRANSKFPDDFNYDIASDDIKDFIADCEELRDYVDSDDVVSLTNKIQSSPDMSLFYDEYNESLMVYTLKHKKQKIYDLLASLDLNIGCHEVCDLREIYLSFEARQRRALRNRNQANAKQFPKTHILILKSKSKIGNNDRDSKKHWKCINEAYEIIDQNEGGSKILQIVSTCKGLKIFFDFKHDSTYYFDPFSSANSSGITYTSGLINIGARNLLKEDKKYKVIGVIAHEFCHLSILMSYMNNFDPYQMGDYEDKTRFIDKVAAECEKNQDFEKLVGNVYKLYPKHHQHSELIVLVLQMMMIYYIKDPKIECENSKIIADRMKNFAELFNYFKEVVEPELVKSLPIIKKLQDNDQNVTFEELTQSMKAKILHSNIKFQGIAISLFEVIGNDEEILKLLPSEDLKDILLDRECFHFGDVCRMSAKYGYIERNFIKFRTGTEAFKFEVIKNLVDTTKILILTGKAGSGKTTTFENLSKKLKAVYKSYWISFIRLRNFREVFEEFSMLNIDPNLEQVITLLCKILFPQAKEKNFNFDDDFEVRIFKKLFLSDQVILLFDGIDEICPRFNNFVGNTLKLLKEKSKIQLWISTRPQHVDQFEEKFNIESYTLEPYSRVNQRMMITEIFKKADNVKDKSFELLYTNVCRMFKKYQDFNNPLIIVIMTELYISGKIGFEMDSIDLYEIYEKLIDAQVEKVEKKIDSKERSIFLNFKLLFQVLALKFIFEDKDLKKLSIIKKWKKEKKNWTAEKIQRFGFVIVDLSFLETDDRNSIDFIHKTFAEFFVVQFIVEAIFNDDEDIRKDELEMIFQLVKFLASEKNDSFLLSFLNNKSNITGKCLQNSIKELISRQIEKNINSNQMDSKTLVFWSQFLQNEPEALKKLWKGTGNRSLFMNMYFYRQSSDSYAIISLIHFMCDCLGDNWDKTLINKNTDYINKLYPWGKIDKRTYDKNFYKLLHFMEENFSKREKKLFWRDFFCYFQDLDQEDLPEDSLLALFDEIYKLYPNEEGILLHIIKRFLCKDDTSMHITSFITCLQKVVKNDHVKIQKVLFSKTVSKALMTNLSNEHNNDFEQVSSLYINYKVSWDDVQNLFLKYADFFGIFKVMRDSLSIFIEQLRTIFQSNRVKLIEFISSSKMPFSGDVFTELEIFVTNIFNGDENFIIQGMRSILYRNDKFNDFFQKLGAERIQNIPNIINIYRKYQSSQEEFTNFFKSWSILSEIFFNMTGEDYNKFKTFIEEVFATNKKEIFNCIQYSNWNQTIYFGLNNIVFLEKFAADFFAENEDDHKEFIKKVIIYSMKDTKYHKINFYEHLLLTFYSENPDSFKKIWGILTKHLTLTELKEQFLNQNIYCKAFGYGQMKLPNEFLRIINEIFGTNVEEILNSTFCPDDHMNLVLNQEYYKNFLNITTDLFGKDGNHVKIFIKKMFFNPEKFQEIFTMIVKFYSISGFRHLLKILNDFKDNHEELQNIFISCKDFLNIFVAVKEDFYPEFEIFVTEIFKSNKSHLLDCINYSEGHIIIENVEKLKLFEDFLTKFFENDENLKIECLRKILFAEYSAQNFPLVTFIGLKHVNKFKMLRNFYKSYKTSWGELQAFFASKQISSLIFNQMTEKSYLLFKELIVEIYRNDKTLLRESYKSIKSEETAIDNEDLYNSDIDYSEEFEQYYFDLDVVDSFRQDFENFVYGTD</sequence>
<dbReference type="InterPro" id="IPR027417">
    <property type="entry name" value="P-loop_NTPase"/>
</dbReference>
<dbReference type="EMBL" id="OU895877">
    <property type="protein sequence ID" value="CAG9797422.1"/>
    <property type="molecule type" value="Genomic_DNA"/>
</dbReference>
<keyword evidence="3" id="KW-1185">Reference proteome</keyword>
<dbReference type="Pfam" id="PF05729">
    <property type="entry name" value="NACHT"/>
    <property type="match status" value="1"/>
</dbReference>
<accession>A0A9N9WJ63</accession>